<protein>
    <submittedName>
        <fullName evidence="2">Predicted GPI-anchored protein 7 (Repressed by TUP1 protein 6)</fullName>
    </submittedName>
</protein>
<dbReference type="AlphaFoldDB" id="A0A5K1K1L3"/>
<gene>
    <name evidence="2" type="primary">Q59UT5</name>
</gene>
<feature type="region of interest" description="Disordered" evidence="1">
    <location>
        <begin position="312"/>
        <end position="343"/>
    </location>
</feature>
<proteinExistence type="predicted"/>
<reference evidence="2" key="1">
    <citation type="submission" date="2019-10" db="EMBL/GenBank/DDBJ databases">
        <authorList>
            <person name="Nor Muhammad N."/>
        </authorList>
    </citation>
    <scope>NUCLEOTIDE SEQUENCE</scope>
</reference>
<organism evidence="2">
    <name type="scientific">Ganoderma boninense</name>
    <dbReference type="NCBI Taxonomy" id="34458"/>
    <lineage>
        <taxon>Eukaryota</taxon>
        <taxon>Fungi</taxon>
        <taxon>Dikarya</taxon>
        <taxon>Basidiomycota</taxon>
        <taxon>Agaricomycotina</taxon>
        <taxon>Agaricomycetes</taxon>
        <taxon>Polyporales</taxon>
        <taxon>Polyporaceae</taxon>
        <taxon>Ganoderma</taxon>
    </lineage>
</organism>
<sequence length="366" mass="39921">MLMEVFSHVPRRVTSDTRYDYSNKPRLGSHTSPSFICPKILLPHPAGSVSTLCAVHDTLAQFPNLNTLSLIHSLAEGAFHDPRRELPKLTKAVRLPLLRHLELVNLPAYIPLFLSHLVFPAHTALVLELASTARTFSPDETAPIPLFSGINPSSSPGAELSLRLYRREGHHKHAACWETHGAGIRSVCVTLPSYTPLRTTLVARFTRELVAALAPAPASEPLASGVTSLTLDPFTYLTDRNWKQLLPELPGLRRLCCLTGRSANTLIKVLGERRLLGHADGADREVFCCPGVAELKLGWNIPYGVKEADWDVLQPEDGATSPTTGASPSDKCTGDRGGDAGSQRTLRASRVGKNDNLHHSYCVSRC</sequence>
<name>A0A5K1K1L3_9APHY</name>
<evidence type="ECO:0000256" key="1">
    <source>
        <dbReference type="SAM" id="MobiDB-lite"/>
    </source>
</evidence>
<dbReference type="EMBL" id="LR727666">
    <property type="protein sequence ID" value="VWO99471.1"/>
    <property type="molecule type" value="Genomic_DNA"/>
</dbReference>
<accession>A0A5K1K1L3</accession>
<evidence type="ECO:0000313" key="2">
    <source>
        <dbReference type="EMBL" id="VWO99471.1"/>
    </source>
</evidence>